<dbReference type="Proteomes" id="UP000011723">
    <property type="component" value="Chromosome"/>
</dbReference>
<dbReference type="InterPro" id="IPR009936">
    <property type="entry name" value="DUF1468"/>
</dbReference>
<dbReference type="EMBL" id="CP003697">
    <property type="protein sequence ID" value="AGF73753.1"/>
    <property type="molecule type" value="Genomic_DNA"/>
</dbReference>
<reference evidence="4 5" key="1">
    <citation type="journal article" date="2012" name="Stand. Genomic Sci.">
        <title>Genome sequence of the halotolerant bacterium Corynebacterium halotolerans type strain YIM 70093(T) (= DSM 44683(T)).</title>
        <authorList>
            <person name="Ruckert C."/>
            <person name="Albersmeier A."/>
            <person name="Al-Dilaimi A."/>
            <person name="Niehaus K."/>
            <person name="Szczepanowski R."/>
            <person name="Kalinowski J."/>
        </authorList>
    </citation>
    <scope>NUCLEOTIDE SEQUENCE [LARGE SCALE GENOMIC DNA]</scope>
    <source>
        <strain evidence="4">YIM 70093</strain>
    </source>
</reference>
<sequence length="196" mass="20935">MTRLDNATETAVDPTDGITQPPTEEPIPHPDDPSLDESVTGSAEHAGKRAPVVAEWVTCAAIAVVAVIVMVQMLSLGLGTISQPEAGLWPMIIAAVILTAVPFAVLDKTTSEPYRMSSVGRPALMAVALLAFVPLYPLLGFLPATFLMMFVIIRWVCHESMRACLIVSTATPLIAYLLFGVIFQVAINPLPAWLGL</sequence>
<keyword evidence="2" id="KW-1133">Transmembrane helix</keyword>
<evidence type="ECO:0000256" key="1">
    <source>
        <dbReference type="SAM" id="MobiDB-lite"/>
    </source>
</evidence>
<keyword evidence="2" id="KW-0812">Transmembrane</keyword>
<proteinExistence type="predicted"/>
<organism evidence="4 5">
    <name type="scientific">Corynebacterium halotolerans YIM 70093 = DSM 44683</name>
    <dbReference type="NCBI Taxonomy" id="1121362"/>
    <lineage>
        <taxon>Bacteria</taxon>
        <taxon>Bacillati</taxon>
        <taxon>Actinomycetota</taxon>
        <taxon>Actinomycetes</taxon>
        <taxon>Mycobacteriales</taxon>
        <taxon>Corynebacteriaceae</taxon>
        <taxon>Corynebacterium</taxon>
    </lineage>
</organism>
<accession>M1NQU7</accession>
<protein>
    <recommendedName>
        <fullName evidence="3">DUF1468 domain-containing protein</fullName>
    </recommendedName>
</protein>
<feature type="transmembrane region" description="Helical" evidence="2">
    <location>
        <begin position="165"/>
        <end position="187"/>
    </location>
</feature>
<dbReference type="HOGENOM" id="CLU_110735_2_0_11"/>
<dbReference type="Pfam" id="PF07331">
    <property type="entry name" value="TctB"/>
    <property type="match status" value="1"/>
</dbReference>
<dbReference type="AlphaFoldDB" id="M1NQU7"/>
<evidence type="ECO:0000313" key="4">
    <source>
        <dbReference type="EMBL" id="AGF73753.1"/>
    </source>
</evidence>
<evidence type="ECO:0000259" key="3">
    <source>
        <dbReference type="Pfam" id="PF07331"/>
    </source>
</evidence>
<dbReference type="RefSeq" id="WP_015402167.1">
    <property type="nucleotide sequence ID" value="NC_020302.1"/>
</dbReference>
<dbReference type="STRING" id="1121362.A605_13785"/>
<keyword evidence="2" id="KW-0472">Membrane</keyword>
<feature type="transmembrane region" description="Helical" evidence="2">
    <location>
        <begin position="53"/>
        <end position="74"/>
    </location>
</feature>
<feature type="domain" description="DUF1468" evidence="3">
    <location>
        <begin position="59"/>
        <end position="186"/>
    </location>
</feature>
<name>M1NQU7_9CORY</name>
<evidence type="ECO:0000256" key="2">
    <source>
        <dbReference type="SAM" id="Phobius"/>
    </source>
</evidence>
<dbReference type="PATRIC" id="fig|1121362.3.peg.2803"/>
<gene>
    <name evidence="4" type="ORF">A605_13785</name>
</gene>
<feature type="transmembrane region" description="Helical" evidence="2">
    <location>
        <begin position="126"/>
        <end position="153"/>
    </location>
</feature>
<feature type="transmembrane region" description="Helical" evidence="2">
    <location>
        <begin position="86"/>
        <end position="106"/>
    </location>
</feature>
<feature type="region of interest" description="Disordered" evidence="1">
    <location>
        <begin position="1"/>
        <end position="42"/>
    </location>
</feature>
<evidence type="ECO:0000313" key="5">
    <source>
        <dbReference type="Proteomes" id="UP000011723"/>
    </source>
</evidence>
<keyword evidence="5" id="KW-1185">Reference proteome</keyword>
<dbReference type="KEGG" id="chn:A605_13785"/>